<evidence type="ECO:0000313" key="1">
    <source>
        <dbReference type="EMBL" id="KKM96116.1"/>
    </source>
</evidence>
<protein>
    <submittedName>
        <fullName evidence="1">Uncharacterized protein</fullName>
    </submittedName>
</protein>
<gene>
    <name evidence="1" type="ORF">LCGC14_1181360</name>
</gene>
<reference evidence="1" key="1">
    <citation type="journal article" date="2015" name="Nature">
        <title>Complex archaea that bridge the gap between prokaryotes and eukaryotes.</title>
        <authorList>
            <person name="Spang A."/>
            <person name="Saw J.H."/>
            <person name="Jorgensen S.L."/>
            <person name="Zaremba-Niedzwiedzka K."/>
            <person name="Martijn J."/>
            <person name="Lind A.E."/>
            <person name="van Eijk R."/>
            <person name="Schleper C."/>
            <person name="Guy L."/>
            <person name="Ettema T.J."/>
        </authorList>
    </citation>
    <scope>NUCLEOTIDE SEQUENCE</scope>
</reference>
<proteinExistence type="predicted"/>
<dbReference type="AlphaFoldDB" id="A0A0F9M9S0"/>
<comment type="caution">
    <text evidence="1">The sequence shown here is derived from an EMBL/GenBank/DDBJ whole genome shotgun (WGS) entry which is preliminary data.</text>
</comment>
<organism evidence="1">
    <name type="scientific">marine sediment metagenome</name>
    <dbReference type="NCBI Taxonomy" id="412755"/>
    <lineage>
        <taxon>unclassified sequences</taxon>
        <taxon>metagenomes</taxon>
        <taxon>ecological metagenomes</taxon>
    </lineage>
</organism>
<dbReference type="EMBL" id="LAZR01005922">
    <property type="protein sequence ID" value="KKM96116.1"/>
    <property type="molecule type" value="Genomic_DNA"/>
</dbReference>
<sequence>MSTRKPTAKQVLKAALEEAAGMNNANARVEAKVDALCKFVLSQK</sequence>
<accession>A0A0F9M9S0</accession>
<name>A0A0F9M9S0_9ZZZZ</name>